<dbReference type="EMBL" id="DXAW01000020">
    <property type="protein sequence ID" value="HIZ84996.1"/>
    <property type="molecule type" value="Genomic_DNA"/>
</dbReference>
<keyword evidence="2" id="KW-0132">Cell division</keyword>
<keyword evidence="1" id="KW-0175">Coiled coil</keyword>
<name>A0A9D2K9J4_9BACT</name>
<evidence type="ECO:0000313" key="3">
    <source>
        <dbReference type="Proteomes" id="UP000824115"/>
    </source>
</evidence>
<organism evidence="2 3">
    <name type="scientific">Candidatus Coprenecus stercoravium</name>
    <dbReference type="NCBI Taxonomy" id="2840735"/>
    <lineage>
        <taxon>Bacteria</taxon>
        <taxon>Pseudomonadati</taxon>
        <taxon>Bacteroidota</taxon>
        <taxon>Bacteroidia</taxon>
        <taxon>Bacteroidales</taxon>
        <taxon>Rikenellaceae</taxon>
        <taxon>Rikenellaceae incertae sedis</taxon>
        <taxon>Candidatus Coprenecus</taxon>
    </lineage>
</organism>
<dbReference type="SUPFAM" id="SSF102829">
    <property type="entry name" value="Cell division protein ZapA-like"/>
    <property type="match status" value="1"/>
</dbReference>
<dbReference type="Proteomes" id="UP000824115">
    <property type="component" value="Unassembled WGS sequence"/>
</dbReference>
<dbReference type="Pfam" id="PF05164">
    <property type="entry name" value="ZapA"/>
    <property type="match status" value="1"/>
</dbReference>
<evidence type="ECO:0000256" key="1">
    <source>
        <dbReference type="SAM" id="Coils"/>
    </source>
</evidence>
<comment type="caution">
    <text evidence="2">The sequence shown here is derived from an EMBL/GenBank/DDBJ whole genome shotgun (WGS) entry which is preliminary data.</text>
</comment>
<proteinExistence type="predicted"/>
<dbReference type="InterPro" id="IPR007838">
    <property type="entry name" value="Cell_div_ZapA-like"/>
</dbReference>
<sequence length="104" mass="12250">MEEEKDKLASRNVVVNISILDRKFTYTVPQEDESLIRNTIKDLSERLMNLKRRKNFHDNQEHLTVALVQIAIEKARLEAELGDVRDNIRLLDSQLDEYIENNVK</sequence>
<feature type="coiled-coil region" evidence="1">
    <location>
        <begin position="33"/>
        <end position="94"/>
    </location>
</feature>
<dbReference type="GO" id="GO:0051301">
    <property type="term" value="P:cell division"/>
    <property type="evidence" value="ECO:0007669"/>
    <property type="project" value="UniProtKB-KW"/>
</dbReference>
<protein>
    <submittedName>
        <fullName evidence="2">Cell division protein ZapA</fullName>
    </submittedName>
</protein>
<evidence type="ECO:0000313" key="2">
    <source>
        <dbReference type="EMBL" id="HIZ84996.1"/>
    </source>
</evidence>
<gene>
    <name evidence="2" type="ORF">IAC04_00695</name>
</gene>
<accession>A0A9D2K9J4</accession>
<reference evidence="2" key="1">
    <citation type="journal article" date="2021" name="PeerJ">
        <title>Extensive microbial diversity within the chicken gut microbiome revealed by metagenomics and culture.</title>
        <authorList>
            <person name="Gilroy R."/>
            <person name="Ravi A."/>
            <person name="Getino M."/>
            <person name="Pursley I."/>
            <person name="Horton D.L."/>
            <person name="Alikhan N.F."/>
            <person name="Baker D."/>
            <person name="Gharbi K."/>
            <person name="Hall N."/>
            <person name="Watson M."/>
            <person name="Adriaenssens E.M."/>
            <person name="Foster-Nyarko E."/>
            <person name="Jarju S."/>
            <person name="Secka A."/>
            <person name="Antonio M."/>
            <person name="Oren A."/>
            <person name="Chaudhuri R.R."/>
            <person name="La Ragione R."/>
            <person name="Hildebrand F."/>
            <person name="Pallen M.J."/>
        </authorList>
    </citation>
    <scope>NUCLEOTIDE SEQUENCE</scope>
    <source>
        <strain evidence="2">Gambia16-554</strain>
    </source>
</reference>
<dbReference type="InterPro" id="IPR036192">
    <property type="entry name" value="Cell_div_ZapA-like_sf"/>
</dbReference>
<dbReference type="AlphaFoldDB" id="A0A9D2K9J4"/>
<keyword evidence="2" id="KW-0131">Cell cycle</keyword>
<reference evidence="2" key="2">
    <citation type="submission" date="2021-04" db="EMBL/GenBank/DDBJ databases">
        <authorList>
            <person name="Gilroy R."/>
        </authorList>
    </citation>
    <scope>NUCLEOTIDE SEQUENCE</scope>
    <source>
        <strain evidence="2">Gambia16-554</strain>
    </source>
</reference>